<dbReference type="SUPFAM" id="SSF52402">
    <property type="entry name" value="Adenine nucleotide alpha hydrolases-like"/>
    <property type="match status" value="2"/>
</dbReference>
<feature type="domain" description="UspA" evidence="2">
    <location>
        <begin position="191"/>
        <end position="284"/>
    </location>
</feature>
<sequence>MQNILVPTDFSAASRHAYLVALQLAGATNGNVVLLHVVAPPKLRLSAPGPENDFSDGDEAPRAGATVSPQLLEAARHRMEAFQQEVPSSDTNVSVAGEVVGSRVGEGILQAIERHGSHLVVMGAHGHSAVRRLFLGSNTERLIRLSHCPVLTVKNELQGEFSVRTILFPSDFNQELPIGSGGLRQVQAAFPEAALHLLHVRKKTKRRLAPPPIQAFAERACLHNVHVAIIQASSPAEGIAQYAKRIGADLVVIPTHARTGLSSFLQTSIAETVATHALPPVLTYHLANLHH</sequence>
<dbReference type="InterPro" id="IPR014729">
    <property type="entry name" value="Rossmann-like_a/b/a_fold"/>
</dbReference>
<protein>
    <submittedName>
        <fullName evidence="3">Universal stress protein</fullName>
    </submittedName>
</protein>
<dbReference type="CDD" id="cd00293">
    <property type="entry name" value="USP-like"/>
    <property type="match status" value="2"/>
</dbReference>
<reference evidence="3 4" key="1">
    <citation type="submission" date="2022-03" db="EMBL/GenBank/DDBJ databases">
        <title>Hymenobactersp. isolated from the air.</title>
        <authorList>
            <person name="Won M."/>
            <person name="Kwon S.-W."/>
        </authorList>
    </citation>
    <scope>NUCLEOTIDE SEQUENCE [LARGE SCALE GENOMIC DNA]</scope>
    <source>
        <strain evidence="3 4">KACC 22596</strain>
    </source>
</reference>
<dbReference type="EMBL" id="CP094534">
    <property type="protein sequence ID" value="UOE32277.1"/>
    <property type="molecule type" value="Genomic_DNA"/>
</dbReference>
<dbReference type="PANTHER" id="PTHR46268:SF6">
    <property type="entry name" value="UNIVERSAL STRESS PROTEIN UP12"/>
    <property type="match status" value="1"/>
</dbReference>
<dbReference type="RefSeq" id="WP_243510417.1">
    <property type="nucleotide sequence ID" value="NZ_CP094534.1"/>
</dbReference>
<dbReference type="Proteomes" id="UP000831390">
    <property type="component" value="Chromosome"/>
</dbReference>
<evidence type="ECO:0000259" key="2">
    <source>
        <dbReference type="Pfam" id="PF00582"/>
    </source>
</evidence>
<evidence type="ECO:0000256" key="1">
    <source>
        <dbReference type="ARBA" id="ARBA00008791"/>
    </source>
</evidence>
<dbReference type="Pfam" id="PF00582">
    <property type="entry name" value="Usp"/>
    <property type="match status" value="2"/>
</dbReference>
<dbReference type="PANTHER" id="PTHR46268">
    <property type="entry name" value="STRESS RESPONSE PROTEIN NHAX"/>
    <property type="match status" value="1"/>
</dbReference>
<name>A0ABY4AZG2_9BACT</name>
<evidence type="ECO:0000313" key="4">
    <source>
        <dbReference type="Proteomes" id="UP000831390"/>
    </source>
</evidence>
<feature type="domain" description="UspA" evidence="2">
    <location>
        <begin position="1"/>
        <end position="154"/>
    </location>
</feature>
<organism evidence="3 4">
    <name type="scientific">Hymenobacter monticola</name>
    <dbReference type="NCBI Taxonomy" id="1705399"/>
    <lineage>
        <taxon>Bacteria</taxon>
        <taxon>Pseudomonadati</taxon>
        <taxon>Bacteroidota</taxon>
        <taxon>Cytophagia</taxon>
        <taxon>Cytophagales</taxon>
        <taxon>Hymenobacteraceae</taxon>
        <taxon>Hymenobacter</taxon>
    </lineage>
</organism>
<dbReference type="PRINTS" id="PR01438">
    <property type="entry name" value="UNVRSLSTRESS"/>
</dbReference>
<gene>
    <name evidence="3" type="ORF">MTP16_14170</name>
</gene>
<dbReference type="InterPro" id="IPR006015">
    <property type="entry name" value="Universal_stress_UspA"/>
</dbReference>
<accession>A0ABY4AZG2</accession>
<proteinExistence type="inferred from homology"/>
<dbReference type="InterPro" id="IPR006016">
    <property type="entry name" value="UspA"/>
</dbReference>
<dbReference type="Gene3D" id="3.40.50.620">
    <property type="entry name" value="HUPs"/>
    <property type="match status" value="2"/>
</dbReference>
<keyword evidence="4" id="KW-1185">Reference proteome</keyword>
<comment type="similarity">
    <text evidence="1">Belongs to the universal stress protein A family.</text>
</comment>
<evidence type="ECO:0000313" key="3">
    <source>
        <dbReference type="EMBL" id="UOE32277.1"/>
    </source>
</evidence>